<dbReference type="Gene3D" id="3.80.10.10">
    <property type="entry name" value="Ribonuclease Inhibitor"/>
    <property type="match status" value="2"/>
</dbReference>
<protein>
    <submittedName>
        <fullName evidence="4">Uncharacterized protein</fullName>
    </submittedName>
</protein>
<dbReference type="PANTHER" id="PTHR48051">
    <property type="match status" value="1"/>
</dbReference>
<dbReference type="SMART" id="SM00364">
    <property type="entry name" value="LRR_BAC"/>
    <property type="match status" value="7"/>
</dbReference>
<dbReference type="InterPro" id="IPR032675">
    <property type="entry name" value="LRR_dom_sf"/>
</dbReference>
<dbReference type="Pfam" id="PF12799">
    <property type="entry name" value="LRR_4"/>
    <property type="match status" value="1"/>
</dbReference>
<feature type="compositionally biased region" description="Low complexity" evidence="3">
    <location>
        <begin position="356"/>
        <end position="371"/>
    </location>
</feature>
<dbReference type="SUPFAM" id="SSF52047">
    <property type="entry name" value="RNI-like"/>
    <property type="match status" value="1"/>
</dbReference>
<dbReference type="RefSeq" id="XP_058338353.1">
    <property type="nucleotide sequence ID" value="XM_058490849.1"/>
</dbReference>
<evidence type="ECO:0000313" key="4">
    <source>
        <dbReference type="EMBL" id="KAJ8653439.1"/>
    </source>
</evidence>
<sequence length="537" mass="59858">MAVSYLSGGRTLVGVVLPTYDTQDNEESISSPHASIFEPDASSTIDWLGGISASFFTQYPGTTTTASSSSIIRSPGISPRSSPCLSSTRQVSSSTLPEQETSLFLRRRGLDMDGLVDILNGYSSPLEHLVELNLSRNLLYNLPQVLLQMPHLKVLVASGNQLGSLPMVLYHMRQLQELDLSENEIRDVPAHFPPSLPNLTRLCLDGNRIESLPNTIGSAWAMKMRHLRLGSESGNSNQLVELPDTLIHMVALEELEVAHNRLDRFLYLPPRLQHLDVSYNQLQELPNDLIMQQQHHHPLKTLNLAQNRLTVLPESLNDLYSLELLNVSDNQINVFPMGLLEKPSLHVLFTGNPVAVSSSDDPTPSVSSTTPINETNAHVSSSSPHLSKTQSDGLVEQQPLINSLHELALRQMTRSNAVDTLPEHVSSLLSSEEQIGRCAGCQGPFIQEWVNRVQVKRYRGHPLVARETRYCSTQCARFHADRLREAHHALQERRRASRPTRDQPLQIGSLEWIYAAADAAAEETNDDDGFILEQQWR</sequence>
<dbReference type="Pfam" id="PF13855">
    <property type="entry name" value="LRR_8"/>
    <property type="match status" value="1"/>
</dbReference>
<dbReference type="GeneID" id="83218277"/>
<organism evidence="4 5">
    <name type="scientific">Lichtheimia ornata</name>
    <dbReference type="NCBI Taxonomy" id="688661"/>
    <lineage>
        <taxon>Eukaryota</taxon>
        <taxon>Fungi</taxon>
        <taxon>Fungi incertae sedis</taxon>
        <taxon>Mucoromycota</taxon>
        <taxon>Mucoromycotina</taxon>
        <taxon>Mucoromycetes</taxon>
        <taxon>Mucorales</taxon>
        <taxon>Lichtheimiaceae</taxon>
        <taxon>Lichtheimia</taxon>
    </lineage>
</organism>
<evidence type="ECO:0000256" key="2">
    <source>
        <dbReference type="ARBA" id="ARBA00022737"/>
    </source>
</evidence>
<feature type="region of interest" description="Disordered" evidence="3">
    <location>
        <begin position="356"/>
        <end position="392"/>
    </location>
</feature>
<dbReference type="PROSITE" id="PS51450">
    <property type="entry name" value="LRR"/>
    <property type="match status" value="3"/>
</dbReference>
<dbReference type="Proteomes" id="UP001234581">
    <property type="component" value="Unassembled WGS sequence"/>
</dbReference>
<evidence type="ECO:0000256" key="3">
    <source>
        <dbReference type="SAM" id="MobiDB-lite"/>
    </source>
</evidence>
<comment type="caution">
    <text evidence="4">The sequence shown here is derived from an EMBL/GenBank/DDBJ whole genome shotgun (WGS) entry which is preliminary data.</text>
</comment>
<dbReference type="AlphaFoldDB" id="A0AAD7UTS9"/>
<evidence type="ECO:0000256" key="1">
    <source>
        <dbReference type="ARBA" id="ARBA00022614"/>
    </source>
</evidence>
<dbReference type="PANTHER" id="PTHR48051:SF1">
    <property type="entry name" value="RAS SUPPRESSOR PROTEIN 1"/>
    <property type="match status" value="1"/>
</dbReference>
<proteinExistence type="predicted"/>
<keyword evidence="5" id="KW-1185">Reference proteome</keyword>
<name>A0AAD7UTS9_9FUNG</name>
<reference evidence="4 5" key="1">
    <citation type="submission" date="2023-03" db="EMBL/GenBank/DDBJ databases">
        <title>Genome sequence of Lichtheimia ornata CBS 291.66.</title>
        <authorList>
            <person name="Mohabir J.T."/>
            <person name="Shea T.P."/>
            <person name="Kurbessoian T."/>
            <person name="Berby B."/>
            <person name="Fontaine J."/>
            <person name="Livny J."/>
            <person name="Gnirke A."/>
            <person name="Stajich J.E."/>
            <person name="Cuomo C.A."/>
        </authorList>
    </citation>
    <scope>NUCLEOTIDE SEQUENCE [LARGE SCALE GENOMIC DNA]</scope>
    <source>
        <strain evidence="4">CBS 291.66</strain>
    </source>
</reference>
<dbReference type="GO" id="GO:0005737">
    <property type="term" value="C:cytoplasm"/>
    <property type="evidence" value="ECO:0007669"/>
    <property type="project" value="TreeGrafter"/>
</dbReference>
<feature type="compositionally biased region" description="Polar residues" evidence="3">
    <location>
        <begin position="372"/>
        <end position="392"/>
    </location>
</feature>
<dbReference type="InterPro" id="IPR050216">
    <property type="entry name" value="LRR_domain-containing"/>
</dbReference>
<evidence type="ECO:0000313" key="5">
    <source>
        <dbReference type="Proteomes" id="UP001234581"/>
    </source>
</evidence>
<accession>A0AAD7UTS9</accession>
<keyword evidence="1" id="KW-0433">Leucine-rich repeat</keyword>
<keyword evidence="2" id="KW-0677">Repeat</keyword>
<feature type="compositionally biased region" description="Low complexity" evidence="3">
    <location>
        <begin position="65"/>
        <end position="83"/>
    </location>
</feature>
<gene>
    <name evidence="4" type="ORF">O0I10_010875</name>
</gene>
<dbReference type="InterPro" id="IPR001611">
    <property type="entry name" value="Leu-rich_rpt"/>
</dbReference>
<dbReference type="InterPro" id="IPR003591">
    <property type="entry name" value="Leu-rich_rpt_typical-subtyp"/>
</dbReference>
<dbReference type="SMART" id="SM00369">
    <property type="entry name" value="LRR_TYP"/>
    <property type="match status" value="6"/>
</dbReference>
<dbReference type="EMBL" id="JARTCD010000078">
    <property type="protein sequence ID" value="KAJ8653439.1"/>
    <property type="molecule type" value="Genomic_DNA"/>
</dbReference>
<feature type="region of interest" description="Disordered" evidence="3">
    <location>
        <begin position="65"/>
        <end position="92"/>
    </location>
</feature>
<dbReference type="InterPro" id="IPR025875">
    <property type="entry name" value="Leu-rich_rpt_4"/>
</dbReference>